<organism evidence="6 7">
    <name type="scientific">Marinobacterium iners DSM 11526</name>
    <dbReference type="NCBI Taxonomy" id="1122198"/>
    <lineage>
        <taxon>Bacteria</taxon>
        <taxon>Pseudomonadati</taxon>
        <taxon>Pseudomonadota</taxon>
        <taxon>Gammaproteobacteria</taxon>
        <taxon>Oceanospirillales</taxon>
        <taxon>Oceanospirillaceae</taxon>
        <taxon>Marinobacterium</taxon>
    </lineage>
</organism>
<evidence type="ECO:0000256" key="3">
    <source>
        <dbReference type="ARBA" id="ARBA00023143"/>
    </source>
</evidence>
<evidence type="ECO:0000256" key="1">
    <source>
        <dbReference type="ARBA" id="ARBA00022636"/>
    </source>
</evidence>
<gene>
    <name evidence="6" type="ORF">SAMN02745729_1089</name>
</gene>
<feature type="domain" description="PilZ" evidence="4">
    <location>
        <begin position="111"/>
        <end position="224"/>
    </location>
</feature>
<dbReference type="EMBL" id="FNRJ01000008">
    <property type="protein sequence ID" value="SEA82590.1"/>
    <property type="molecule type" value="Genomic_DNA"/>
</dbReference>
<dbReference type="InterPro" id="IPR009875">
    <property type="entry name" value="PilZ_domain"/>
</dbReference>
<evidence type="ECO:0000313" key="6">
    <source>
        <dbReference type="EMBL" id="SEA82590.1"/>
    </source>
</evidence>
<dbReference type="AlphaFoldDB" id="A0A1H4EDD2"/>
<dbReference type="InterPro" id="IPR012349">
    <property type="entry name" value="Split_barrel_FMN-bd"/>
</dbReference>
<feature type="domain" description="Type III secretion system flagellar brake protein YcgR PilZN" evidence="5">
    <location>
        <begin position="23"/>
        <end position="103"/>
    </location>
</feature>
<dbReference type="RefSeq" id="WP_254775012.1">
    <property type="nucleotide sequence ID" value="NZ_FNRJ01000008.1"/>
</dbReference>
<dbReference type="Proteomes" id="UP000242469">
    <property type="component" value="Unassembled WGS sequence"/>
</dbReference>
<dbReference type="Pfam" id="PF12945">
    <property type="entry name" value="PilZNR"/>
    <property type="match status" value="1"/>
</dbReference>
<dbReference type="Gene3D" id="2.40.10.220">
    <property type="entry name" value="predicted glycosyltransferase like domains"/>
    <property type="match status" value="1"/>
</dbReference>
<keyword evidence="2" id="KW-0547">Nucleotide-binding</keyword>
<keyword evidence="1" id="KW-0973">c-di-GMP</keyword>
<dbReference type="GO" id="GO:0035438">
    <property type="term" value="F:cyclic-di-GMP binding"/>
    <property type="evidence" value="ECO:0007669"/>
    <property type="project" value="InterPro"/>
</dbReference>
<dbReference type="SUPFAM" id="SSF141371">
    <property type="entry name" value="PilZ domain-like"/>
    <property type="match status" value="2"/>
</dbReference>
<keyword evidence="7" id="KW-1185">Reference proteome</keyword>
<protein>
    <submittedName>
        <fullName evidence="6">PilZ domain-containing protein</fullName>
    </submittedName>
</protein>
<dbReference type="Pfam" id="PF07238">
    <property type="entry name" value="PilZ"/>
    <property type="match status" value="1"/>
</dbReference>
<sequence length="238" mass="26514">MTDMSAFLPGKTLKTLAELNPVIGEKVRLEVRSPRQRFTVQLIGLKENQSLLVTGPKPSGSGLVHAGTRFTARLMSGNYLCTFETRLLHIQSQPFHYWHLAYPQQVELKKVRQHTRVAMNLTVRIEADEFALPGSSPAITACCRDLSLSGARIDAARILGQPGDSLYVTARVSVAGMDHMLLLPARICNQYQSAAGLLNAFSHGIEFIDLEEETRLILAGFIYQQQLLDTGYLEEMER</sequence>
<evidence type="ECO:0000259" key="4">
    <source>
        <dbReference type="Pfam" id="PF07238"/>
    </source>
</evidence>
<accession>A0A1H4EDD2</accession>
<evidence type="ECO:0000256" key="2">
    <source>
        <dbReference type="ARBA" id="ARBA00022741"/>
    </source>
</evidence>
<evidence type="ECO:0000313" key="7">
    <source>
        <dbReference type="Proteomes" id="UP000242469"/>
    </source>
</evidence>
<reference evidence="7" key="1">
    <citation type="submission" date="2016-10" db="EMBL/GenBank/DDBJ databases">
        <authorList>
            <person name="Varghese N."/>
            <person name="Submissions S."/>
        </authorList>
    </citation>
    <scope>NUCLEOTIDE SEQUENCE [LARGE SCALE GENOMIC DNA]</scope>
    <source>
        <strain evidence="7">DSM 11526</strain>
    </source>
</reference>
<dbReference type="InterPro" id="IPR009926">
    <property type="entry name" value="T3SS_YcgR_PilZN"/>
</dbReference>
<dbReference type="Gene3D" id="2.30.110.10">
    <property type="entry name" value="Electron Transport, Fmn-binding Protein, Chain A"/>
    <property type="match status" value="1"/>
</dbReference>
<keyword evidence="3" id="KW-0975">Bacterial flagellum</keyword>
<dbReference type="STRING" id="1122198.SAMN02745729_1089"/>
<proteinExistence type="predicted"/>
<evidence type="ECO:0000259" key="5">
    <source>
        <dbReference type="Pfam" id="PF12945"/>
    </source>
</evidence>
<name>A0A1H4EDD2_9GAMM</name>